<dbReference type="RefSeq" id="WP_274045660.1">
    <property type="nucleotide sequence ID" value="NZ_JANCPR020000023.1"/>
</dbReference>
<keyword evidence="4" id="KW-1185">Reference proteome</keyword>
<dbReference type="Proteomes" id="UP001214441">
    <property type="component" value="Unassembled WGS sequence"/>
</dbReference>
<feature type="compositionally biased region" description="Low complexity" evidence="1">
    <location>
        <begin position="126"/>
        <end position="156"/>
    </location>
</feature>
<evidence type="ECO:0000256" key="1">
    <source>
        <dbReference type="SAM" id="MobiDB-lite"/>
    </source>
</evidence>
<feature type="region of interest" description="Disordered" evidence="1">
    <location>
        <begin position="1"/>
        <end position="57"/>
    </location>
</feature>
<dbReference type="EMBL" id="JANCPR020000023">
    <property type="protein sequence ID" value="MDJ1134710.1"/>
    <property type="molecule type" value="Genomic_DNA"/>
</dbReference>
<evidence type="ECO:0000313" key="4">
    <source>
        <dbReference type="Proteomes" id="UP001214441"/>
    </source>
</evidence>
<name>A0ABT7A063_9ACTN</name>
<reference evidence="3 4" key="1">
    <citation type="submission" date="2023-05" db="EMBL/GenBank/DDBJ databases">
        <title>Streptantibioticus silvisoli sp. nov., acidotolerant actinomycetes 1 from pine litter.</title>
        <authorList>
            <person name="Swiecimska M."/>
            <person name="Golinska P."/>
            <person name="Sangal V."/>
            <person name="Wachnowicz B."/>
            <person name="Goodfellow M."/>
        </authorList>
    </citation>
    <scope>NUCLEOTIDE SEQUENCE [LARGE SCALE GENOMIC DNA]</scope>
    <source>
        <strain evidence="3 4">DSM 42109</strain>
    </source>
</reference>
<gene>
    <name evidence="3" type="ORF">NMN56_022650</name>
</gene>
<feature type="compositionally biased region" description="Basic and acidic residues" evidence="1">
    <location>
        <begin position="231"/>
        <end position="243"/>
    </location>
</feature>
<feature type="region of interest" description="Disordered" evidence="1">
    <location>
        <begin position="109"/>
        <end position="209"/>
    </location>
</feature>
<sequence length="252" mass="25701">MAGKNSGTPEHDGDGTDGTDGIDGTDGTDGGGGTDNTGGVRAGHSSPRAGDPAPHARELRRRRLAAAAWVCAVAAAFLLGAWSFSHADPGGQYARHAPIDEAGVKRELTQAEQRARARTPNPSPTPSGSTAPGSKDSPGASDPGSPDSSESGDSPSRAPARTSTVRFPDGLGTAVAECRTDATTVKLLSWSPAEGYSADDVDPGPAARASVELEPVADDADDHTVLVRCVDGKPHTGYEHDSHDSDDDADDD</sequence>
<comment type="caution">
    <text evidence="3">The sequence shown here is derived from an EMBL/GenBank/DDBJ whole genome shotgun (WGS) entry which is preliminary data.</text>
</comment>
<evidence type="ECO:0008006" key="5">
    <source>
        <dbReference type="Google" id="ProtNLM"/>
    </source>
</evidence>
<keyword evidence="2" id="KW-1133">Transmembrane helix</keyword>
<organism evidence="3 4">
    <name type="scientific">Streptomyces iconiensis</name>
    <dbReference type="NCBI Taxonomy" id="1384038"/>
    <lineage>
        <taxon>Bacteria</taxon>
        <taxon>Bacillati</taxon>
        <taxon>Actinomycetota</taxon>
        <taxon>Actinomycetes</taxon>
        <taxon>Kitasatosporales</taxon>
        <taxon>Streptomycetaceae</taxon>
        <taxon>Streptomyces</taxon>
    </lineage>
</organism>
<protein>
    <recommendedName>
        <fullName evidence="5">Septum formation initiator</fullName>
    </recommendedName>
</protein>
<accession>A0ABT7A063</accession>
<proteinExistence type="predicted"/>
<evidence type="ECO:0000313" key="3">
    <source>
        <dbReference type="EMBL" id="MDJ1134710.1"/>
    </source>
</evidence>
<feature type="compositionally biased region" description="Gly residues" evidence="1">
    <location>
        <begin position="27"/>
        <end position="36"/>
    </location>
</feature>
<keyword evidence="2" id="KW-0812">Transmembrane</keyword>
<feature type="region of interest" description="Disordered" evidence="1">
    <location>
        <begin position="231"/>
        <end position="252"/>
    </location>
</feature>
<evidence type="ECO:0000256" key="2">
    <source>
        <dbReference type="SAM" id="Phobius"/>
    </source>
</evidence>
<feature type="transmembrane region" description="Helical" evidence="2">
    <location>
        <begin position="64"/>
        <end position="84"/>
    </location>
</feature>
<keyword evidence="2" id="KW-0472">Membrane</keyword>